<evidence type="ECO:0000259" key="1">
    <source>
        <dbReference type="Pfam" id="PF13612"/>
    </source>
</evidence>
<dbReference type="OrthoDB" id="57240at2"/>
<dbReference type="InterPro" id="IPR025668">
    <property type="entry name" value="Tnp_DDE_dom"/>
</dbReference>
<organism evidence="2 3">
    <name type="scientific">Anaerovirgula multivorans</name>
    <dbReference type="NCBI Taxonomy" id="312168"/>
    <lineage>
        <taxon>Bacteria</taxon>
        <taxon>Bacillati</taxon>
        <taxon>Bacillota</taxon>
        <taxon>Clostridia</taxon>
        <taxon>Peptostreptococcales</taxon>
        <taxon>Natronincolaceae</taxon>
        <taxon>Anaerovirgula</taxon>
    </lineage>
</organism>
<dbReference type="RefSeq" id="WP_089284574.1">
    <property type="nucleotide sequence ID" value="NZ_FZOJ01000027.1"/>
</dbReference>
<accession>A0A239IFE4</accession>
<dbReference type="Proteomes" id="UP000198304">
    <property type="component" value="Unassembled WGS sequence"/>
</dbReference>
<gene>
    <name evidence="2" type="ORF">SAMN05446037_102741</name>
</gene>
<proteinExistence type="predicted"/>
<dbReference type="Pfam" id="PF13612">
    <property type="entry name" value="DDE_Tnp_1_3"/>
    <property type="match status" value="1"/>
</dbReference>
<evidence type="ECO:0000313" key="3">
    <source>
        <dbReference type="Proteomes" id="UP000198304"/>
    </source>
</evidence>
<feature type="domain" description="Transposase DDE" evidence="1">
    <location>
        <begin position="123"/>
        <end position="271"/>
    </location>
</feature>
<dbReference type="EMBL" id="FZOJ01000027">
    <property type="protein sequence ID" value="SNS91763.1"/>
    <property type="molecule type" value="Genomic_DNA"/>
</dbReference>
<name>A0A239IFE4_9FIRM</name>
<evidence type="ECO:0000313" key="2">
    <source>
        <dbReference type="EMBL" id="SNS91763.1"/>
    </source>
</evidence>
<protein>
    <submittedName>
        <fullName evidence="2">Transposase, IS4 family</fullName>
    </submittedName>
</protein>
<keyword evidence="3" id="KW-1185">Reference proteome</keyword>
<dbReference type="AlphaFoldDB" id="A0A239IFE4"/>
<dbReference type="NCBIfam" id="NF033520">
    <property type="entry name" value="transpos_IS982"/>
    <property type="match status" value="1"/>
</dbReference>
<sequence>MLEFTKEYSIKEIGNFKDFITITYILIDDIYQRITPTHIKERRNINASILSDSEIITISIVGELLTIDSEKAWLGFCKKNFQDLFPRFCSRTRFNRTRRGLHAVIDEIRKELTVMLGYHHNSYRIIDSIPIPVCKFGRARFHKTFRGFGATYGNCPSKKETYLGFKLHMLVTLDGFVTDFTITSADINDRKAVWDLLTPYEATTVLGDKGYINRDLSPELKGENNIDLLPLKRKNSKIQYPKALRQLIFKARRRIETTASQLTEQLNIEKVLAKSLWGLKTRIKTKLLAYNLCHFINRVLDKDSGTAKIKELIFG</sequence>
<reference evidence="2 3" key="1">
    <citation type="submission" date="2017-06" db="EMBL/GenBank/DDBJ databases">
        <authorList>
            <person name="Kim H.J."/>
            <person name="Triplett B.A."/>
        </authorList>
    </citation>
    <scope>NUCLEOTIDE SEQUENCE [LARGE SCALE GENOMIC DNA]</scope>
    <source>
        <strain evidence="2 3">SCA</strain>
    </source>
</reference>